<dbReference type="EMBL" id="DXGA01000106">
    <property type="protein sequence ID" value="HIW93934.1"/>
    <property type="molecule type" value="Genomic_DNA"/>
</dbReference>
<reference evidence="1" key="2">
    <citation type="submission" date="2021-04" db="EMBL/GenBank/DDBJ databases">
        <authorList>
            <person name="Gilroy R."/>
        </authorList>
    </citation>
    <scope>NUCLEOTIDE SEQUENCE</scope>
    <source>
        <strain evidence="1">ChiGjej6B6-1540</strain>
    </source>
</reference>
<sequence>MRKEQSGADIARSMLKRLARSRPNDGVKLAFLSPQQLDTIDTLDLTLLEEFRRSDKGGAEVRFVDRLRLAEKALELSEDPDGQAAAFFQALENGGSTQNAV</sequence>
<name>A0A9D1RTK5_9FIRM</name>
<evidence type="ECO:0000313" key="1">
    <source>
        <dbReference type="EMBL" id="HIW93934.1"/>
    </source>
</evidence>
<gene>
    <name evidence="1" type="ORF">H9868_05265</name>
</gene>
<reference evidence="1" key="1">
    <citation type="journal article" date="2021" name="PeerJ">
        <title>Extensive microbial diversity within the chicken gut microbiome revealed by metagenomics and culture.</title>
        <authorList>
            <person name="Gilroy R."/>
            <person name="Ravi A."/>
            <person name="Getino M."/>
            <person name="Pursley I."/>
            <person name="Horton D.L."/>
            <person name="Alikhan N.F."/>
            <person name="Baker D."/>
            <person name="Gharbi K."/>
            <person name="Hall N."/>
            <person name="Watson M."/>
            <person name="Adriaenssens E.M."/>
            <person name="Foster-Nyarko E."/>
            <person name="Jarju S."/>
            <person name="Secka A."/>
            <person name="Antonio M."/>
            <person name="Oren A."/>
            <person name="Chaudhuri R.R."/>
            <person name="La Ragione R."/>
            <person name="Hildebrand F."/>
            <person name="Pallen M.J."/>
        </authorList>
    </citation>
    <scope>NUCLEOTIDE SEQUENCE</scope>
    <source>
        <strain evidence="1">ChiGjej6B6-1540</strain>
    </source>
</reference>
<organism evidence="1 2">
    <name type="scientific">Candidatus Flavonifractor merdipullorum</name>
    <dbReference type="NCBI Taxonomy" id="2838590"/>
    <lineage>
        <taxon>Bacteria</taxon>
        <taxon>Bacillati</taxon>
        <taxon>Bacillota</taxon>
        <taxon>Clostridia</taxon>
        <taxon>Eubacteriales</taxon>
        <taxon>Oscillospiraceae</taxon>
        <taxon>Flavonifractor</taxon>
    </lineage>
</organism>
<proteinExistence type="predicted"/>
<protein>
    <submittedName>
        <fullName evidence="1">XRE family transcriptional regulator</fullName>
    </submittedName>
</protein>
<evidence type="ECO:0000313" key="2">
    <source>
        <dbReference type="Proteomes" id="UP000824192"/>
    </source>
</evidence>
<dbReference type="Proteomes" id="UP000824192">
    <property type="component" value="Unassembled WGS sequence"/>
</dbReference>
<accession>A0A9D1RTK5</accession>
<comment type="caution">
    <text evidence="1">The sequence shown here is derived from an EMBL/GenBank/DDBJ whole genome shotgun (WGS) entry which is preliminary data.</text>
</comment>
<dbReference type="AlphaFoldDB" id="A0A9D1RTK5"/>